<evidence type="ECO:0000256" key="1">
    <source>
        <dbReference type="ARBA" id="ARBA00022676"/>
    </source>
</evidence>
<dbReference type="InterPro" id="IPR000312">
    <property type="entry name" value="Glycosyl_Trfase_fam3"/>
</dbReference>
<dbReference type="PANTHER" id="PTHR10515">
    <property type="entry name" value="THYMIDINE PHOSPHORYLASE"/>
    <property type="match status" value="1"/>
</dbReference>
<dbReference type="PROSITE" id="PS00647">
    <property type="entry name" value="THYMID_PHOSPHORYLASE"/>
    <property type="match status" value="1"/>
</dbReference>
<dbReference type="InterPro" id="IPR035902">
    <property type="entry name" value="Nuc_phospho_transferase"/>
</dbReference>
<dbReference type="OrthoDB" id="341217at2"/>
<dbReference type="GO" id="GO:0009032">
    <property type="term" value="F:thymidine phosphorylase activity"/>
    <property type="evidence" value="ECO:0007669"/>
    <property type="project" value="UniProtKB-UniRule"/>
</dbReference>
<sequence length="503" mass="54395">MAKSGQMHAFYLGIDTHEEPIVFMRSECDICRAEGFTANTRLQILTGDKNLIATLNIVNPSVLPPNHIGFSDSAWHYLGLKRGQPVRVRHAPLVGSLSSLRKKIYGHELNALEINSIIHDIGRRFYSDIEIASFLTACAGGRLSLAEITALTRAMVNTGNQLHWPGQDRVFDKHCVGGLPGNRTTPIVIAIASTAGLMIPKTSSRAITSPAGTADTMDVLTEVDLTLEQLKRVVTETGACLAAGGKVGLSPTDDLLIRVERALDLDSEGQLVASVLSKKVAAGSNHILIDMPVGPTAKLRDLDQAEKLAELFYGVAAALQLQIRCVITDGTQTIGNGIGPTEEARDVLAVLRNSADAPRDLTERALYLAGQMLSMYSGDSESAALEQAREILYSGQAWQQFRRICGAQGGLKEIVDAHYHSELRAKHAGRLLKMDNRRLAQLAKLAGAPSSTAAGLRLRVKVGDSIVPGQPLATLYADSAGELAYARDYFRQNRDLFEIDIEQ</sequence>
<dbReference type="GO" id="GO:0005829">
    <property type="term" value="C:cytosol"/>
    <property type="evidence" value="ECO:0007669"/>
    <property type="project" value="TreeGrafter"/>
</dbReference>
<dbReference type="PANTHER" id="PTHR10515:SF0">
    <property type="entry name" value="THYMIDINE PHOSPHORYLASE"/>
    <property type="match status" value="1"/>
</dbReference>
<dbReference type="STRING" id="494016.SAMN04487965_3048"/>
<evidence type="ECO:0000256" key="4">
    <source>
        <dbReference type="HAMAP-Rule" id="MF_00703"/>
    </source>
</evidence>
<feature type="domain" description="Pyrimidine nucleoside phosphorylase C-terminal" evidence="5">
    <location>
        <begin position="430"/>
        <end position="497"/>
    </location>
</feature>
<evidence type="ECO:0000256" key="3">
    <source>
        <dbReference type="ARBA" id="ARBA00048550"/>
    </source>
</evidence>
<dbReference type="GO" id="GO:0004645">
    <property type="term" value="F:1,4-alpha-oligoglucan phosphorylase activity"/>
    <property type="evidence" value="ECO:0007669"/>
    <property type="project" value="InterPro"/>
</dbReference>
<organism evidence="6 7">
    <name type="scientific">Microbulbifer donghaiensis</name>
    <dbReference type="NCBI Taxonomy" id="494016"/>
    <lineage>
        <taxon>Bacteria</taxon>
        <taxon>Pseudomonadati</taxon>
        <taxon>Pseudomonadota</taxon>
        <taxon>Gammaproteobacteria</taxon>
        <taxon>Cellvibrionales</taxon>
        <taxon>Microbulbiferaceae</taxon>
        <taxon>Microbulbifer</taxon>
    </lineage>
</organism>
<dbReference type="SUPFAM" id="SSF47648">
    <property type="entry name" value="Nucleoside phosphorylase/phosphoribosyltransferase N-terminal domain"/>
    <property type="match status" value="1"/>
</dbReference>
<evidence type="ECO:0000256" key="2">
    <source>
        <dbReference type="ARBA" id="ARBA00022679"/>
    </source>
</evidence>
<dbReference type="Gene3D" id="3.90.1170.30">
    <property type="entry name" value="Pyrimidine nucleoside phosphorylase-like, C-terminal domain"/>
    <property type="match status" value="1"/>
</dbReference>
<dbReference type="Gene3D" id="3.40.1030.10">
    <property type="entry name" value="Nucleoside phosphorylase/phosphoribosyltransferase catalytic domain"/>
    <property type="match status" value="1"/>
</dbReference>
<dbReference type="InterPro" id="IPR000053">
    <property type="entry name" value="Thymidine/pyrmidine_PPase"/>
</dbReference>
<dbReference type="SUPFAM" id="SSF54680">
    <property type="entry name" value="Pyrimidine nucleoside phosphorylase C-terminal domain"/>
    <property type="match status" value="1"/>
</dbReference>
<protein>
    <recommendedName>
        <fullName evidence="4">Putative thymidine phosphorylase</fullName>
        <ecNumber evidence="4">2.4.2.4</ecNumber>
    </recommendedName>
    <alternativeName>
        <fullName evidence="4">TdRPase</fullName>
    </alternativeName>
</protein>
<keyword evidence="1 4" id="KW-0328">Glycosyltransferase</keyword>
<evidence type="ECO:0000313" key="6">
    <source>
        <dbReference type="EMBL" id="SHF97609.1"/>
    </source>
</evidence>
<dbReference type="SMART" id="SM00941">
    <property type="entry name" value="PYNP_C"/>
    <property type="match status" value="1"/>
</dbReference>
<dbReference type="EC" id="2.4.2.4" evidence="4"/>
<dbReference type="Pfam" id="PF00591">
    <property type="entry name" value="Glycos_transf_3"/>
    <property type="match status" value="1"/>
</dbReference>
<proteinExistence type="inferred from homology"/>
<comment type="similarity">
    <text evidence="4">Belongs to the thymidine/pyrimidine-nucleoside phosphorylase family. Type 2 subfamily.</text>
</comment>
<dbReference type="RefSeq" id="WP_073276715.1">
    <property type="nucleotide sequence ID" value="NZ_FQVA01000005.1"/>
</dbReference>
<dbReference type="Pfam" id="PF07831">
    <property type="entry name" value="PYNP_C"/>
    <property type="match status" value="1"/>
</dbReference>
<accession>A0A1M5G1L7</accession>
<dbReference type="InterPro" id="IPR013466">
    <property type="entry name" value="Thymidine/AMP_Pase"/>
</dbReference>
<dbReference type="InterPro" id="IPR017872">
    <property type="entry name" value="Pyrmidine_PPase_CS"/>
</dbReference>
<evidence type="ECO:0000259" key="5">
    <source>
        <dbReference type="SMART" id="SM00941"/>
    </source>
</evidence>
<dbReference type="SUPFAM" id="SSF52418">
    <property type="entry name" value="Nucleoside phosphorylase/phosphoribosyltransferase catalytic domain"/>
    <property type="match status" value="1"/>
</dbReference>
<gene>
    <name evidence="6" type="ORF">SAMN04487965_3048</name>
</gene>
<dbReference type="InterPro" id="IPR013102">
    <property type="entry name" value="PYNP_C"/>
</dbReference>
<dbReference type="Gene3D" id="2.40.40.20">
    <property type="match status" value="1"/>
</dbReference>
<dbReference type="GO" id="GO:0006213">
    <property type="term" value="P:pyrimidine nucleoside metabolic process"/>
    <property type="evidence" value="ECO:0007669"/>
    <property type="project" value="InterPro"/>
</dbReference>
<dbReference type="Pfam" id="PF02885">
    <property type="entry name" value="Glycos_trans_3N"/>
    <property type="match status" value="1"/>
</dbReference>
<dbReference type="GO" id="GO:0006206">
    <property type="term" value="P:pyrimidine nucleobase metabolic process"/>
    <property type="evidence" value="ECO:0007669"/>
    <property type="project" value="InterPro"/>
</dbReference>
<keyword evidence="2 4" id="KW-0808">Transferase</keyword>
<evidence type="ECO:0000313" key="7">
    <source>
        <dbReference type="Proteomes" id="UP000184170"/>
    </source>
</evidence>
<name>A0A1M5G1L7_9GAMM</name>
<dbReference type="NCBIfam" id="TIGR02645">
    <property type="entry name" value="ARCH_P_rylase"/>
    <property type="match status" value="1"/>
</dbReference>
<dbReference type="AlphaFoldDB" id="A0A1M5G1L7"/>
<dbReference type="Proteomes" id="UP000184170">
    <property type="component" value="Unassembled WGS sequence"/>
</dbReference>
<dbReference type="EMBL" id="FQVA01000005">
    <property type="protein sequence ID" value="SHF97609.1"/>
    <property type="molecule type" value="Genomic_DNA"/>
</dbReference>
<dbReference type="InterPro" id="IPR017459">
    <property type="entry name" value="Glycosyl_Trfase_fam3_N_dom"/>
</dbReference>
<keyword evidence="7" id="KW-1185">Reference proteome</keyword>
<dbReference type="NCBIfam" id="NF003338">
    <property type="entry name" value="PRK04350.1"/>
    <property type="match status" value="1"/>
</dbReference>
<dbReference type="InterPro" id="IPR028579">
    <property type="entry name" value="Thym_Pase_Put"/>
</dbReference>
<reference evidence="7" key="1">
    <citation type="submission" date="2016-11" db="EMBL/GenBank/DDBJ databases">
        <authorList>
            <person name="Varghese N."/>
            <person name="Submissions S."/>
        </authorList>
    </citation>
    <scope>NUCLEOTIDE SEQUENCE [LARGE SCALE GENOMIC DNA]</scope>
    <source>
        <strain evidence="7">CGMCC 1.7063</strain>
    </source>
</reference>
<comment type="catalytic activity">
    <reaction evidence="3 4">
        <text>thymidine + phosphate = 2-deoxy-alpha-D-ribose 1-phosphate + thymine</text>
        <dbReference type="Rhea" id="RHEA:16037"/>
        <dbReference type="ChEBI" id="CHEBI:17748"/>
        <dbReference type="ChEBI" id="CHEBI:17821"/>
        <dbReference type="ChEBI" id="CHEBI:43474"/>
        <dbReference type="ChEBI" id="CHEBI:57259"/>
        <dbReference type="EC" id="2.4.2.4"/>
    </reaction>
</comment>
<dbReference type="InterPro" id="IPR036320">
    <property type="entry name" value="Glycosyl_Trfase_fam3_N_dom_sf"/>
</dbReference>
<dbReference type="Gene3D" id="1.20.970.50">
    <property type="match status" value="1"/>
</dbReference>
<dbReference type="HAMAP" id="MF_00703">
    <property type="entry name" value="Thymid_phosp_2"/>
    <property type="match status" value="1"/>
</dbReference>
<dbReference type="InterPro" id="IPR036566">
    <property type="entry name" value="PYNP-like_C_sf"/>
</dbReference>